<dbReference type="GO" id="GO:0006357">
    <property type="term" value="P:regulation of transcription by RNA polymerase II"/>
    <property type="evidence" value="ECO:0007669"/>
    <property type="project" value="InterPro"/>
</dbReference>
<comment type="function">
    <text evidence="9 11">Component of the Mediator complex, a coactivator involved in the regulated transcription of nearly all RNA polymerase II-dependent genes. Mediator functions as a bridge to convey information from gene-specific regulatory proteins to the basal RNA polymerase II transcription machinery. Mediator is recruited to promoters by direct interactions with regulatory proteins and serves as a scaffold for the assembly of a functional preinitiation complex with RNA polymerase II and the general transcription factors.</text>
</comment>
<evidence type="ECO:0000313" key="13">
    <source>
        <dbReference type="Proteomes" id="UP000594262"/>
    </source>
</evidence>
<keyword evidence="4 11" id="KW-0805">Transcription regulation</keyword>
<dbReference type="SUPFAM" id="SSF140718">
    <property type="entry name" value="Mediator hinge subcomplex-like"/>
    <property type="match status" value="1"/>
</dbReference>
<reference evidence="12" key="1">
    <citation type="submission" date="2021-01" db="UniProtKB">
        <authorList>
            <consortium name="EnsemblMetazoa"/>
        </authorList>
    </citation>
    <scope>IDENTIFICATION</scope>
</reference>
<dbReference type="InterPro" id="IPR011425">
    <property type="entry name" value="Med9"/>
</dbReference>
<dbReference type="AlphaFoldDB" id="A0A7M6DNZ9"/>
<evidence type="ECO:0000256" key="9">
    <source>
        <dbReference type="ARBA" id="ARBA00025687"/>
    </source>
</evidence>
<accession>A0A7M6DNZ9</accession>
<keyword evidence="7 11" id="KW-0804">Transcription</keyword>
<name>A0A7M6DNZ9_9CNID</name>
<evidence type="ECO:0000256" key="10">
    <source>
        <dbReference type="ARBA" id="ARBA00031260"/>
    </source>
</evidence>
<evidence type="ECO:0000256" key="1">
    <source>
        <dbReference type="ARBA" id="ARBA00004123"/>
    </source>
</evidence>
<keyword evidence="13" id="KW-1185">Reference proteome</keyword>
<dbReference type="Proteomes" id="UP000594262">
    <property type="component" value="Unplaced"/>
</dbReference>
<comment type="similarity">
    <text evidence="2 11">Belongs to the Mediator complex subunit 9 family.</text>
</comment>
<sequence length="115" mass="13029">MSLPGGSATATMSAQMAQASLEKDFDFPQLVFDMISGVESSKEPKDELLKKVVLFKQKMNQCKELLKKMPGLDQSPEEQLRSLKQYQEELEKKKEALEKLKYLDVFTSAAVKKEP</sequence>
<dbReference type="InterPro" id="IPR037212">
    <property type="entry name" value="Med7/Med21-like"/>
</dbReference>
<keyword evidence="8 11" id="KW-0539">Nucleus</keyword>
<keyword evidence="6 11" id="KW-0010">Activator</keyword>
<protein>
    <recommendedName>
        <fullName evidence="3 11">Mediator of RNA polymerase II transcription subunit 9</fullName>
    </recommendedName>
    <alternativeName>
        <fullName evidence="10 11">Mediator complex subunit 9</fullName>
    </alternativeName>
</protein>
<dbReference type="OrthoDB" id="5950777at2759"/>
<evidence type="ECO:0000313" key="12">
    <source>
        <dbReference type="EnsemblMetazoa" id="CLYHEMP019096.2"/>
    </source>
</evidence>
<evidence type="ECO:0000256" key="4">
    <source>
        <dbReference type="ARBA" id="ARBA00023015"/>
    </source>
</evidence>
<comment type="subunit">
    <text evidence="11">Component of the Mediator complex.</text>
</comment>
<dbReference type="PANTHER" id="PTHR20844">
    <property type="entry name" value="MEDIATOR OF RNA POLYMERASE II TRANSCRIPTION, SUBUNIT 9"/>
    <property type="match status" value="1"/>
</dbReference>
<dbReference type="InterPro" id="IPR039242">
    <property type="entry name" value="MED9_metazoa"/>
</dbReference>
<dbReference type="Pfam" id="PF07544">
    <property type="entry name" value="Med9"/>
    <property type="match status" value="1"/>
</dbReference>
<gene>
    <name evidence="11" type="primary">MED9</name>
</gene>
<evidence type="ECO:0000256" key="8">
    <source>
        <dbReference type="ARBA" id="ARBA00023242"/>
    </source>
</evidence>
<organism evidence="12 13">
    <name type="scientific">Clytia hemisphaerica</name>
    <dbReference type="NCBI Taxonomy" id="252671"/>
    <lineage>
        <taxon>Eukaryota</taxon>
        <taxon>Metazoa</taxon>
        <taxon>Cnidaria</taxon>
        <taxon>Hydrozoa</taxon>
        <taxon>Hydroidolina</taxon>
        <taxon>Leptothecata</taxon>
        <taxon>Obeliida</taxon>
        <taxon>Clytiidae</taxon>
        <taxon>Clytia</taxon>
    </lineage>
</organism>
<evidence type="ECO:0000256" key="11">
    <source>
        <dbReference type="RuleBase" id="RU364145"/>
    </source>
</evidence>
<evidence type="ECO:0000256" key="2">
    <source>
        <dbReference type="ARBA" id="ARBA00008089"/>
    </source>
</evidence>
<evidence type="ECO:0000256" key="6">
    <source>
        <dbReference type="ARBA" id="ARBA00023159"/>
    </source>
</evidence>
<dbReference type="GO" id="GO:0016592">
    <property type="term" value="C:mediator complex"/>
    <property type="evidence" value="ECO:0007669"/>
    <property type="project" value="InterPro"/>
</dbReference>
<comment type="subcellular location">
    <subcellularLocation>
        <location evidence="1 11">Nucleus</location>
    </subcellularLocation>
</comment>
<keyword evidence="5" id="KW-0175">Coiled coil</keyword>
<evidence type="ECO:0000256" key="3">
    <source>
        <dbReference type="ARBA" id="ARBA00020636"/>
    </source>
</evidence>
<dbReference type="GO" id="GO:0003712">
    <property type="term" value="F:transcription coregulator activity"/>
    <property type="evidence" value="ECO:0007669"/>
    <property type="project" value="InterPro"/>
</dbReference>
<evidence type="ECO:0000256" key="5">
    <source>
        <dbReference type="ARBA" id="ARBA00023054"/>
    </source>
</evidence>
<dbReference type="EnsemblMetazoa" id="CLYHEMT019096.2">
    <property type="protein sequence ID" value="CLYHEMP019096.2"/>
    <property type="gene ID" value="CLYHEMG019096"/>
</dbReference>
<evidence type="ECO:0000256" key="7">
    <source>
        <dbReference type="ARBA" id="ARBA00023163"/>
    </source>
</evidence>
<dbReference type="PANTHER" id="PTHR20844:SF0">
    <property type="entry name" value="MEDIATOR OF RNA POLYMERASE II TRANSCRIPTION SUBUNIT 9"/>
    <property type="match status" value="1"/>
</dbReference>
<proteinExistence type="inferred from homology"/>